<dbReference type="EMBL" id="VDEP01000536">
    <property type="protein sequence ID" value="KAA1063688.1"/>
    <property type="molecule type" value="Genomic_DNA"/>
</dbReference>
<feature type="compositionally biased region" description="Polar residues" evidence="1">
    <location>
        <begin position="1"/>
        <end position="25"/>
    </location>
</feature>
<organism evidence="2 3">
    <name type="scientific">Puccinia graminis f. sp. tritici</name>
    <dbReference type="NCBI Taxonomy" id="56615"/>
    <lineage>
        <taxon>Eukaryota</taxon>
        <taxon>Fungi</taxon>
        <taxon>Dikarya</taxon>
        <taxon>Basidiomycota</taxon>
        <taxon>Pucciniomycotina</taxon>
        <taxon>Pucciniomycetes</taxon>
        <taxon>Pucciniales</taxon>
        <taxon>Pucciniaceae</taxon>
        <taxon>Puccinia</taxon>
    </lineage>
</organism>
<dbReference type="Proteomes" id="UP000325313">
    <property type="component" value="Unassembled WGS sequence"/>
</dbReference>
<feature type="compositionally biased region" description="Polar residues" evidence="1">
    <location>
        <begin position="35"/>
        <end position="46"/>
    </location>
</feature>
<evidence type="ECO:0000256" key="1">
    <source>
        <dbReference type="SAM" id="MobiDB-lite"/>
    </source>
</evidence>
<proteinExistence type="predicted"/>
<dbReference type="AlphaFoldDB" id="A0A5B0LJ79"/>
<comment type="caution">
    <text evidence="2">The sequence shown here is derived from an EMBL/GenBank/DDBJ whole genome shotgun (WGS) entry which is preliminary data.</text>
</comment>
<reference evidence="2 3" key="1">
    <citation type="submission" date="2019-05" db="EMBL/GenBank/DDBJ databases">
        <title>Emergence of the Ug99 lineage of the wheat stem rust pathogen through somatic hybridization.</title>
        <authorList>
            <person name="Li F."/>
            <person name="Upadhyaya N.M."/>
            <person name="Sperschneider J."/>
            <person name="Matny O."/>
            <person name="Nguyen-Phuc H."/>
            <person name="Mago R."/>
            <person name="Raley C."/>
            <person name="Miller M.E."/>
            <person name="Silverstein K.A.T."/>
            <person name="Henningsen E."/>
            <person name="Hirsch C.D."/>
            <person name="Visser B."/>
            <person name="Pretorius Z.A."/>
            <person name="Steffenson B.J."/>
            <person name="Schwessinger B."/>
            <person name="Dodds P.N."/>
            <person name="Figueroa M."/>
        </authorList>
    </citation>
    <scope>NUCLEOTIDE SEQUENCE [LARGE SCALE GENOMIC DNA]</scope>
    <source>
        <strain evidence="2 3">Ug99</strain>
    </source>
</reference>
<evidence type="ECO:0000313" key="3">
    <source>
        <dbReference type="Proteomes" id="UP000325313"/>
    </source>
</evidence>
<evidence type="ECO:0000313" key="2">
    <source>
        <dbReference type="EMBL" id="KAA1063688.1"/>
    </source>
</evidence>
<feature type="compositionally biased region" description="Polar residues" evidence="1">
    <location>
        <begin position="54"/>
        <end position="71"/>
    </location>
</feature>
<sequence>MLSNPTQQHPTINPFLKTQRTITRTPTHERVAKTSRITEMNSAPNHQQQQQQQDETNNINNPYNETPSTEPFNIDPDLFRVLAKNQAIIALIIPGFGEEKELGWTLRFARLSELVAVFPRNLM</sequence>
<protein>
    <submittedName>
        <fullName evidence="2">Uncharacterized protein</fullName>
    </submittedName>
</protein>
<accession>A0A5B0LJ79</accession>
<feature type="region of interest" description="Disordered" evidence="1">
    <location>
        <begin position="1"/>
        <end position="72"/>
    </location>
</feature>
<gene>
    <name evidence="2" type="ORF">PGTUg99_000514</name>
</gene>
<name>A0A5B0LJ79_PUCGR</name>